<dbReference type="SUPFAM" id="SSF141571">
    <property type="entry name" value="Pentapeptide repeat-like"/>
    <property type="match status" value="1"/>
</dbReference>
<reference evidence="1" key="1">
    <citation type="journal article" date="2010" name="PLoS Genet.">
        <title>The genome of a pathogenic rhodococcus: cooptive virulence underpinned by key gene acquisitions.</title>
        <authorList>
            <person name="Letek M."/>
            <person name="Gonzalez P."/>
            <person name="Macarthur I."/>
            <person name="Rodriguez H."/>
            <person name="Freeman T.C."/>
            <person name="Valero-Rello A."/>
            <person name="Blanco M."/>
            <person name="Buckley T."/>
            <person name="Cherevach I."/>
            <person name="Fahey R."/>
            <person name="Hapeshi A."/>
            <person name="Holdstock J."/>
            <person name="Leadon D."/>
            <person name="Navas J."/>
            <person name="Ocampo A."/>
            <person name="Quail M.A."/>
            <person name="Sanders M."/>
            <person name="Scortti M.M."/>
            <person name="Prescott J.F."/>
            <person name="Fogarty U."/>
            <person name="Meijer W.G."/>
            <person name="Parkhill J."/>
            <person name="Bentley S.D."/>
            <person name="Vazquez-Boland J.A."/>
        </authorList>
    </citation>
    <scope>NUCLEOTIDE SEQUENCE [LARGE SCALE GENOMIC DNA]</scope>
    <source>
        <strain evidence="1 2">103S</strain>
    </source>
</reference>
<dbReference type="Gene3D" id="2.160.20.80">
    <property type="entry name" value="E3 ubiquitin-protein ligase SopA"/>
    <property type="match status" value="1"/>
</dbReference>
<gene>
    <name evidence="1" type="ordered locus">REQ_29420</name>
</gene>
<evidence type="ECO:0000313" key="1">
    <source>
        <dbReference type="EMBL" id="CBH48959.1"/>
    </source>
</evidence>
<accession>A0A3S5Y8Y6</accession>
<sequence length="262" mass="28809">MTTDKHSAASAASLRGRWSSETTAQLARQFVDQAGFVGRTHEITSPFGTDDDGRVDLRGVKMARGYPLSIKYLALERLDLSYARGTLHFVETEVSDSRFDGISASGSTFDRFFARCSFRSASLTRARIGRRLTDCDFTGASMRKLTLGENTVFERCTFRGADLIDAKLVGGRFVECTFADTTFSALTTFDRCDFRGTVPELGPARRIRCTHGGRPLPDSWPGQAYADDLESDYLGRYGRAVQAGTAETMPLDPESPPGHATR</sequence>
<dbReference type="EMBL" id="FN563149">
    <property type="protein sequence ID" value="CBH48959.1"/>
    <property type="molecule type" value="Genomic_DNA"/>
</dbReference>
<dbReference type="AlphaFoldDB" id="A0A3S5Y8Y6"/>
<name>A0A3S5Y8Y6_RHOH1</name>
<proteinExistence type="predicted"/>
<dbReference type="InterPro" id="IPR001646">
    <property type="entry name" value="5peptide_repeat"/>
</dbReference>
<organism evidence="1">
    <name type="scientific">Rhodococcus hoagii (strain 103S)</name>
    <name type="common">Rhodococcus equi</name>
    <dbReference type="NCBI Taxonomy" id="685727"/>
    <lineage>
        <taxon>Bacteria</taxon>
        <taxon>Bacillati</taxon>
        <taxon>Actinomycetota</taxon>
        <taxon>Actinomycetes</taxon>
        <taxon>Mycobacteriales</taxon>
        <taxon>Nocardiaceae</taxon>
        <taxon>Prescottella</taxon>
    </lineage>
</organism>
<evidence type="ECO:0000313" key="2">
    <source>
        <dbReference type="Proteomes" id="UP000006892"/>
    </source>
</evidence>
<evidence type="ECO:0008006" key="3">
    <source>
        <dbReference type="Google" id="ProtNLM"/>
    </source>
</evidence>
<protein>
    <recommendedName>
        <fullName evidence="3">Pentapeptide repeat-containing protein</fullName>
    </recommendedName>
</protein>
<dbReference type="RefSeq" id="WP_013416477.1">
    <property type="nucleotide sequence ID" value="NC_014659.1"/>
</dbReference>
<dbReference type="Pfam" id="PF00805">
    <property type="entry name" value="Pentapeptide"/>
    <property type="match status" value="1"/>
</dbReference>
<dbReference type="Proteomes" id="UP001154400">
    <property type="component" value="Chromosome"/>
</dbReference>
<dbReference type="KEGG" id="req:REQ_29420"/>